<comment type="subcellular location">
    <subcellularLocation>
        <location evidence="1 12">Golgi apparatus</location>
        <location evidence="1 12">Golgi stack membrane</location>
        <topology evidence="1 12">Single-pass type II membrane protein</topology>
    </subcellularLocation>
</comment>
<feature type="domain" description="Fucosyltransferase C-terminal" evidence="13">
    <location>
        <begin position="216"/>
        <end position="400"/>
    </location>
</feature>
<dbReference type="InterPro" id="IPR055270">
    <property type="entry name" value="Glyco_tran_10_C"/>
</dbReference>
<evidence type="ECO:0000256" key="5">
    <source>
        <dbReference type="ARBA" id="ARBA00022679"/>
    </source>
</evidence>
<dbReference type="Gene3D" id="3.40.50.11660">
    <property type="entry name" value="Glycosyl transferase family 10, C-terminal domain"/>
    <property type="match status" value="1"/>
</dbReference>
<dbReference type="Pfam" id="PF00852">
    <property type="entry name" value="Glyco_transf_10"/>
    <property type="match status" value="1"/>
</dbReference>
<keyword evidence="9 12" id="KW-0333">Golgi apparatus</keyword>
<protein>
    <recommendedName>
        <fullName evidence="12">Fucosyltransferase</fullName>
        <ecNumber evidence="12">2.4.1.-</ecNumber>
    </recommendedName>
</protein>
<evidence type="ECO:0000256" key="1">
    <source>
        <dbReference type="ARBA" id="ARBA00004447"/>
    </source>
</evidence>
<evidence type="ECO:0000256" key="2">
    <source>
        <dbReference type="ARBA" id="ARBA00004922"/>
    </source>
</evidence>
<evidence type="ECO:0000256" key="4">
    <source>
        <dbReference type="ARBA" id="ARBA00022676"/>
    </source>
</evidence>
<evidence type="ECO:0000256" key="7">
    <source>
        <dbReference type="ARBA" id="ARBA00022968"/>
    </source>
</evidence>
<proteinExistence type="inferred from homology"/>
<dbReference type="Pfam" id="PF17039">
    <property type="entry name" value="Glyco_tran_10_N"/>
    <property type="match status" value="1"/>
</dbReference>
<dbReference type="EMBL" id="OU893346">
    <property type="protein sequence ID" value="CAG9786047.1"/>
    <property type="molecule type" value="Genomic_DNA"/>
</dbReference>
<keyword evidence="16" id="KW-1185">Reference proteome</keyword>
<gene>
    <name evidence="15" type="ORF">DIATSA_LOCUS4032</name>
</gene>
<dbReference type="PANTHER" id="PTHR48438">
    <property type="entry name" value="ALPHA-(1,3)-FUCOSYLTRANSFERASE C-RELATED"/>
    <property type="match status" value="1"/>
</dbReference>
<dbReference type="PANTHER" id="PTHR48438:SF1">
    <property type="entry name" value="ALPHA-(1,3)-FUCOSYLTRANSFERASE C-RELATED"/>
    <property type="match status" value="1"/>
</dbReference>
<dbReference type="GO" id="GO:0032580">
    <property type="term" value="C:Golgi cisterna membrane"/>
    <property type="evidence" value="ECO:0007669"/>
    <property type="project" value="UniProtKB-SubCell"/>
</dbReference>
<keyword evidence="11" id="KW-0325">Glycoprotein</keyword>
<evidence type="ECO:0000256" key="6">
    <source>
        <dbReference type="ARBA" id="ARBA00022692"/>
    </source>
</evidence>
<evidence type="ECO:0000259" key="14">
    <source>
        <dbReference type="Pfam" id="PF17039"/>
    </source>
</evidence>
<feature type="domain" description="Fucosyltransferase N-terminal" evidence="14">
    <location>
        <begin position="64"/>
        <end position="179"/>
    </location>
</feature>
<organism evidence="15 16">
    <name type="scientific">Diatraea saccharalis</name>
    <name type="common">sugarcane borer</name>
    <dbReference type="NCBI Taxonomy" id="40085"/>
    <lineage>
        <taxon>Eukaryota</taxon>
        <taxon>Metazoa</taxon>
        <taxon>Ecdysozoa</taxon>
        <taxon>Arthropoda</taxon>
        <taxon>Hexapoda</taxon>
        <taxon>Insecta</taxon>
        <taxon>Pterygota</taxon>
        <taxon>Neoptera</taxon>
        <taxon>Endopterygota</taxon>
        <taxon>Lepidoptera</taxon>
        <taxon>Glossata</taxon>
        <taxon>Ditrysia</taxon>
        <taxon>Pyraloidea</taxon>
        <taxon>Crambidae</taxon>
        <taxon>Crambinae</taxon>
        <taxon>Diatraea</taxon>
    </lineage>
</organism>
<dbReference type="SUPFAM" id="SSF53756">
    <property type="entry name" value="UDP-Glycosyltransferase/glycogen phosphorylase"/>
    <property type="match status" value="1"/>
</dbReference>
<keyword evidence="4 12" id="KW-0328">Glycosyltransferase</keyword>
<keyword evidence="7" id="KW-0735">Signal-anchor</keyword>
<name>A0A9N9QYT7_9NEOP</name>
<comment type="similarity">
    <text evidence="3 12">Belongs to the glycosyltransferase 10 family.</text>
</comment>
<comment type="pathway">
    <text evidence="2">Protein modification; protein glycosylation.</text>
</comment>
<dbReference type="GO" id="GO:0008417">
    <property type="term" value="F:fucosyltransferase activity"/>
    <property type="evidence" value="ECO:0007669"/>
    <property type="project" value="InterPro"/>
</dbReference>
<evidence type="ECO:0000256" key="11">
    <source>
        <dbReference type="ARBA" id="ARBA00023180"/>
    </source>
</evidence>
<dbReference type="EC" id="2.4.1.-" evidence="12"/>
<evidence type="ECO:0000256" key="3">
    <source>
        <dbReference type="ARBA" id="ARBA00008919"/>
    </source>
</evidence>
<evidence type="ECO:0000256" key="9">
    <source>
        <dbReference type="ARBA" id="ARBA00023034"/>
    </source>
</evidence>
<dbReference type="Proteomes" id="UP001153714">
    <property type="component" value="Chromosome 15"/>
</dbReference>
<accession>A0A9N9QYT7</accession>
<keyword evidence="5 12" id="KW-0808">Transferase</keyword>
<evidence type="ECO:0000259" key="13">
    <source>
        <dbReference type="Pfam" id="PF00852"/>
    </source>
</evidence>
<evidence type="ECO:0000256" key="8">
    <source>
        <dbReference type="ARBA" id="ARBA00022989"/>
    </source>
</evidence>
<dbReference type="OrthoDB" id="427096at2759"/>
<keyword evidence="8 12" id="KW-1133">Transmembrane helix</keyword>
<keyword evidence="6 12" id="KW-0812">Transmembrane</keyword>
<evidence type="ECO:0000256" key="10">
    <source>
        <dbReference type="ARBA" id="ARBA00023136"/>
    </source>
</evidence>
<dbReference type="InterPro" id="IPR001503">
    <property type="entry name" value="Glyco_trans_10"/>
</dbReference>
<reference evidence="15" key="2">
    <citation type="submission" date="2022-10" db="EMBL/GenBank/DDBJ databases">
        <authorList>
            <consortium name="ENA_rothamsted_submissions"/>
            <consortium name="culmorum"/>
            <person name="King R."/>
        </authorList>
    </citation>
    <scope>NUCLEOTIDE SEQUENCE</scope>
</reference>
<evidence type="ECO:0000313" key="16">
    <source>
        <dbReference type="Proteomes" id="UP001153714"/>
    </source>
</evidence>
<dbReference type="AlphaFoldDB" id="A0A9N9QYT7"/>
<dbReference type="InterPro" id="IPR031481">
    <property type="entry name" value="Glyco_tran_10_N"/>
</dbReference>
<dbReference type="InterPro" id="IPR038577">
    <property type="entry name" value="GT10-like_C_sf"/>
</dbReference>
<keyword evidence="10 12" id="KW-0472">Membrane</keyword>
<evidence type="ECO:0000313" key="15">
    <source>
        <dbReference type="EMBL" id="CAG9786047.1"/>
    </source>
</evidence>
<feature type="transmembrane region" description="Helical" evidence="12">
    <location>
        <begin position="7"/>
        <end position="26"/>
    </location>
</feature>
<reference evidence="15" key="1">
    <citation type="submission" date="2021-12" db="EMBL/GenBank/DDBJ databases">
        <authorList>
            <person name="King R."/>
        </authorList>
    </citation>
    <scope>NUCLEOTIDE SEQUENCE</scope>
</reference>
<sequence>MKKFFSAKIFFGVLVLAIFFFAFISVHDNSKSHFNHDDILNLYINRENGPIKQNKKPIQENPDMKYILQWTDSQSVPFVYMGKEREGFTSRNCPYTNCIVTSDRNRLGDVTKFDVIAFNGNQVRHYSSNMLPAARSPHQKYAFCTIESSHYYPVCSKQFDNFFNWTWSFRLDSDVRWGYMLIQDKNNSIIGPNKIMHWMKLEDMDPVSEEFKEKLKTKKKAAAWFVSNCYDKAKRGNVANNLKKELTKYGLVLDIYGNCGPLKCPSDEVKDCEKMIENDYYFYLSFENSFSEDYVTEKLRTALNNNAVPIVYGGANYTRFMPDGIYLNAKETSAAELAAKMDELINNPEKYANYFRWKNHYSYHSLHDYPETDEYCRMCAILNEEKKVKKISYIQDFRKWWNNPNYC</sequence>
<evidence type="ECO:0000256" key="12">
    <source>
        <dbReference type="RuleBase" id="RU003832"/>
    </source>
</evidence>